<gene>
    <name evidence="7" type="primary">hcp</name>
    <name evidence="9" type="ordered locus">Dred_2938</name>
</gene>
<keyword evidence="1 7" id="KW-0004">4Fe-4S</keyword>
<organism evidence="9 10">
    <name type="scientific">Desulforamulus reducens (strain ATCC BAA-1160 / DSM 100696 / MI-1)</name>
    <name type="common">Desulfotomaculum reducens</name>
    <dbReference type="NCBI Taxonomy" id="349161"/>
    <lineage>
        <taxon>Bacteria</taxon>
        <taxon>Bacillati</taxon>
        <taxon>Bacillota</taxon>
        <taxon>Clostridia</taxon>
        <taxon>Eubacteriales</taxon>
        <taxon>Peptococcaceae</taxon>
        <taxon>Desulforamulus</taxon>
    </lineage>
</organism>
<accession>A4J8N8</accession>
<dbReference type="STRING" id="349161.Dred_2938"/>
<evidence type="ECO:0000313" key="10">
    <source>
        <dbReference type="Proteomes" id="UP000001556"/>
    </source>
</evidence>
<comment type="cofactor">
    <cofactor evidence="7">
        <name>[4Fe-4S] cluster</name>
        <dbReference type="ChEBI" id="CHEBI:49883"/>
    </cofactor>
    <text evidence="7">Binds 1 [4Fe-4S] cluster.</text>
</comment>
<feature type="binding site" evidence="7">
    <location>
        <position position="42"/>
    </location>
    <ligand>
        <name>[4Fe-4S] cluster</name>
        <dbReference type="ChEBI" id="CHEBI:49883"/>
    </ligand>
</feature>
<dbReference type="Proteomes" id="UP000001556">
    <property type="component" value="Chromosome"/>
</dbReference>
<dbReference type="eggNOG" id="COG1151">
    <property type="taxonomic scope" value="Bacteria"/>
</dbReference>
<name>A4J8N8_DESRM</name>
<dbReference type="EMBL" id="CP000612">
    <property type="protein sequence ID" value="ABO51441.1"/>
    <property type="molecule type" value="Genomic_DNA"/>
</dbReference>
<evidence type="ECO:0000256" key="6">
    <source>
        <dbReference type="ARBA" id="ARBA00023014"/>
    </source>
</evidence>
<comment type="cofactor">
    <cofactor evidence="7">
        <name>hybrid [4Fe-2O-2S] cluster</name>
        <dbReference type="ChEBI" id="CHEBI:60519"/>
    </cofactor>
    <text evidence="7">Binds 1 hybrid [4Fe-2O-2S] cluster.</text>
</comment>
<feature type="binding site" evidence="7">
    <location>
        <position position="34"/>
    </location>
    <ligand>
        <name>[4Fe-4S] cluster</name>
        <dbReference type="ChEBI" id="CHEBI:49883"/>
    </ligand>
</feature>
<sequence>MTGILNKLLGKQTPEAKPEMEKPEKVNKMHCHQCEYAPPGGCTQIGVCGKDPAIASLQDTIILGLKGVAAYAVHARELGYDDPEVNAITHEALFLTLTNSNFHLQDHIDMCLKVGTACVKVMDLLDQAHTSELGIPKPVRVTNNKVEDHCILVTGHDLLALKELLKQTEGMGINIYTHSEMLPAHGYPELHKFPHLKGNVGKAWYDQREVFENFPGAILATTNCVMPIRNKTYGDRMFTYLVAGVEGAQKIKDKDFNPIIEKALSLPKANIDSQETLLTGFHHQNVLPMAPLIVDAVKAGKIRRFFVVAGCDAPTKGRDYFRDLATSIPKDCVIITTSCGKFRFNDVEYGTIEGTDIPRYLDLGQCNNSVSSVHIAQALAEAFDCTVNDLPLSIVLSWFEQKAVAILLGLLSLNVQNITIGPKLPEFLNPTVVEVLQKNFRLTLISGDAKADLARMLGEKK</sequence>
<keyword evidence="4 7" id="KW-0560">Oxidoreductase</keyword>
<dbReference type="SUPFAM" id="SSF56821">
    <property type="entry name" value="Prismane protein-like"/>
    <property type="match status" value="1"/>
</dbReference>
<feature type="binding site" evidence="7">
    <location>
        <position position="366"/>
    </location>
    <ligand>
        <name>hybrid [4Fe-2O-2S] cluster</name>
        <dbReference type="ChEBI" id="CHEBI:60519"/>
    </ligand>
</feature>
<dbReference type="PANTHER" id="PTHR30109:SF0">
    <property type="entry name" value="HYDROXYLAMINE REDUCTASE"/>
    <property type="match status" value="1"/>
</dbReference>
<feature type="binding site" evidence="7">
    <location>
        <position position="180"/>
    </location>
    <ligand>
        <name>hybrid [4Fe-2O-2S] cluster</name>
        <dbReference type="ChEBI" id="CHEBI:60519"/>
    </ligand>
</feature>
<dbReference type="GO" id="GO:0046872">
    <property type="term" value="F:metal ion binding"/>
    <property type="evidence" value="ECO:0007669"/>
    <property type="project" value="UniProtKB-KW"/>
</dbReference>
<dbReference type="HOGENOM" id="CLU_038344_0_0_9"/>
<dbReference type="Gene3D" id="3.40.50.2030">
    <property type="match status" value="2"/>
</dbReference>
<dbReference type="PANTHER" id="PTHR30109">
    <property type="entry name" value="HYDROXYLAMINE REDUCTASE"/>
    <property type="match status" value="1"/>
</dbReference>
<dbReference type="GO" id="GO:0051539">
    <property type="term" value="F:4 iron, 4 sulfur cluster binding"/>
    <property type="evidence" value="ECO:0007669"/>
    <property type="project" value="UniProtKB-KW"/>
</dbReference>
<comment type="subcellular location">
    <subcellularLocation>
        <location evidence="7">Cytoplasm</location>
    </subcellularLocation>
</comment>
<dbReference type="Gene3D" id="1.20.1270.20">
    <property type="match status" value="1"/>
</dbReference>
<feature type="binding site" description="via persulfide group" evidence="7">
    <location>
        <position position="311"/>
    </location>
    <ligand>
        <name>hybrid [4Fe-2O-2S] cluster</name>
        <dbReference type="ChEBI" id="CHEBI:60519"/>
    </ligand>
</feature>
<dbReference type="NCBIfam" id="TIGR01703">
    <property type="entry name" value="hybrid_clust"/>
    <property type="match status" value="1"/>
</dbReference>
<feature type="modified residue" description="Cysteine persulfide" evidence="7">
    <location>
        <position position="311"/>
    </location>
</feature>
<dbReference type="AlphaFoldDB" id="A4J8N8"/>
<proteinExistence type="inferred from homology"/>
<dbReference type="InterPro" id="IPR004137">
    <property type="entry name" value="HCP/CODH"/>
</dbReference>
<evidence type="ECO:0000256" key="4">
    <source>
        <dbReference type="ARBA" id="ARBA00023002"/>
    </source>
</evidence>
<evidence type="ECO:0000256" key="3">
    <source>
        <dbReference type="ARBA" id="ARBA00022723"/>
    </source>
</evidence>
<feature type="binding site" evidence="7">
    <location>
        <position position="156"/>
    </location>
    <ligand>
        <name>hybrid [4Fe-2O-2S] cluster</name>
        <dbReference type="ChEBI" id="CHEBI:60519"/>
    </ligand>
</feature>
<feature type="binding site" evidence="7">
    <location>
        <position position="48"/>
    </location>
    <ligand>
        <name>[4Fe-4S] cluster</name>
        <dbReference type="ChEBI" id="CHEBI:49883"/>
    </ligand>
</feature>
<dbReference type="HAMAP" id="MF_00069">
    <property type="entry name" value="Hydroxylam_reduct"/>
    <property type="match status" value="1"/>
</dbReference>
<keyword evidence="10" id="KW-1185">Reference proteome</keyword>
<comment type="catalytic activity">
    <reaction evidence="7">
        <text>A + NH4(+) + H2O = hydroxylamine + AH2 + H(+)</text>
        <dbReference type="Rhea" id="RHEA:22052"/>
        <dbReference type="ChEBI" id="CHEBI:13193"/>
        <dbReference type="ChEBI" id="CHEBI:15377"/>
        <dbReference type="ChEBI" id="CHEBI:15378"/>
        <dbReference type="ChEBI" id="CHEBI:15429"/>
        <dbReference type="ChEBI" id="CHEBI:17499"/>
        <dbReference type="ChEBI" id="CHEBI:28938"/>
        <dbReference type="EC" id="1.7.99.1"/>
    </reaction>
</comment>
<protein>
    <recommendedName>
        <fullName evidence="7">Hydroxylamine reductase</fullName>
        <ecNumber evidence="7">1.7.99.1</ecNumber>
    </recommendedName>
    <alternativeName>
        <fullName evidence="7">Hybrid-cluster protein</fullName>
        <shortName evidence="7">HCP</shortName>
    </alternativeName>
    <alternativeName>
        <fullName evidence="7">Prismane protein</fullName>
    </alternativeName>
</protein>
<feature type="binding site" evidence="7">
    <location>
        <position position="402"/>
    </location>
    <ligand>
        <name>hybrid [4Fe-2O-2S] cluster</name>
        <dbReference type="ChEBI" id="CHEBI:60519"/>
    </ligand>
</feature>
<dbReference type="InterPro" id="IPR016099">
    <property type="entry name" value="Prismane-like_a/b-sand"/>
</dbReference>
<dbReference type="GO" id="GO:0004601">
    <property type="term" value="F:peroxidase activity"/>
    <property type="evidence" value="ECO:0007669"/>
    <property type="project" value="TreeGrafter"/>
</dbReference>
<dbReference type="NCBIfam" id="NF003658">
    <property type="entry name" value="PRK05290.1"/>
    <property type="match status" value="1"/>
</dbReference>
<dbReference type="Pfam" id="PF03063">
    <property type="entry name" value="Prismane"/>
    <property type="match status" value="1"/>
</dbReference>
<evidence type="ECO:0000256" key="5">
    <source>
        <dbReference type="ARBA" id="ARBA00023004"/>
    </source>
</evidence>
<comment type="similarity">
    <text evidence="7">Belongs to the HCP family.</text>
</comment>
<feature type="binding site" evidence="7">
    <location>
        <position position="31"/>
    </location>
    <ligand>
        <name>[4Fe-4S] cluster</name>
        <dbReference type="ChEBI" id="CHEBI:49883"/>
    </ligand>
</feature>
<dbReference type="GO" id="GO:0042542">
    <property type="term" value="P:response to hydrogen peroxide"/>
    <property type="evidence" value="ECO:0007669"/>
    <property type="project" value="TreeGrafter"/>
</dbReference>
<evidence type="ECO:0000313" key="9">
    <source>
        <dbReference type="EMBL" id="ABO51441.1"/>
    </source>
</evidence>
<feature type="binding site" evidence="7">
    <location>
        <position position="339"/>
    </location>
    <ligand>
        <name>hybrid [4Fe-2O-2S] cluster</name>
        <dbReference type="ChEBI" id="CHEBI:60519"/>
    </ligand>
</feature>
<dbReference type="GO" id="GO:0050418">
    <property type="term" value="F:hydroxylamine reductase activity"/>
    <property type="evidence" value="ECO:0007669"/>
    <property type="project" value="UniProtKB-UniRule"/>
</dbReference>
<keyword evidence="6 7" id="KW-0411">Iron-sulfur</keyword>
<comment type="function">
    <text evidence="7">Catalyzes the reduction of hydroxylamine to form NH(3) and H(2)O.</text>
</comment>
<keyword evidence="2 7" id="KW-0963">Cytoplasm</keyword>
<reference evidence="9 10" key="1">
    <citation type="submission" date="2007-03" db="EMBL/GenBank/DDBJ databases">
        <title>Complete sequence of Desulfotomaculum reducens MI-1.</title>
        <authorList>
            <consortium name="US DOE Joint Genome Institute"/>
            <person name="Copeland A."/>
            <person name="Lucas S."/>
            <person name="Lapidus A."/>
            <person name="Barry K."/>
            <person name="Detter J.C."/>
            <person name="Glavina del Rio T."/>
            <person name="Hammon N."/>
            <person name="Israni S."/>
            <person name="Dalin E."/>
            <person name="Tice H."/>
            <person name="Pitluck S."/>
            <person name="Sims D."/>
            <person name="Brettin T."/>
            <person name="Bruce D."/>
            <person name="Han C."/>
            <person name="Tapia R."/>
            <person name="Schmutz J."/>
            <person name="Larimer F."/>
            <person name="Land M."/>
            <person name="Hauser L."/>
            <person name="Kyrpides N."/>
            <person name="Kim E."/>
            <person name="Tebo B.M."/>
            <person name="Richardson P."/>
        </authorList>
    </citation>
    <scope>NUCLEOTIDE SEQUENCE [LARGE SCALE GENOMIC DNA]</scope>
    <source>
        <strain evidence="9 10">MI-1</strain>
    </source>
</reference>
<feature type="binding site" evidence="7">
    <location>
        <position position="400"/>
    </location>
    <ligand>
        <name>hybrid [4Fe-2O-2S] cluster</name>
        <dbReference type="ChEBI" id="CHEBI:60519"/>
    </ligand>
</feature>
<evidence type="ECO:0000256" key="8">
    <source>
        <dbReference type="SAM" id="MobiDB-lite"/>
    </source>
</evidence>
<keyword evidence="5 7" id="KW-0408">Iron</keyword>
<evidence type="ECO:0000256" key="1">
    <source>
        <dbReference type="ARBA" id="ARBA00022485"/>
    </source>
</evidence>
<keyword evidence="3 7" id="KW-0479">Metal-binding</keyword>
<evidence type="ECO:0000256" key="2">
    <source>
        <dbReference type="ARBA" id="ARBA00022490"/>
    </source>
</evidence>
<dbReference type="InterPro" id="IPR010048">
    <property type="entry name" value="Hydroxylam_reduct"/>
</dbReference>
<dbReference type="GO" id="GO:0005737">
    <property type="term" value="C:cytoplasm"/>
    <property type="evidence" value="ECO:0007669"/>
    <property type="project" value="UniProtKB-SubCell"/>
</dbReference>
<dbReference type="EC" id="1.7.99.1" evidence="7"/>
<feature type="binding site" evidence="7">
    <location>
        <position position="224"/>
    </location>
    <ligand>
        <name>hybrid [4Fe-2O-2S] cluster</name>
        <dbReference type="ChEBI" id="CHEBI:60519"/>
    </ligand>
</feature>
<dbReference type="InterPro" id="IPR016100">
    <property type="entry name" value="Prismane_a-bundle"/>
</dbReference>
<feature type="region of interest" description="Disordered" evidence="8">
    <location>
        <begin position="1"/>
        <end position="21"/>
    </location>
</feature>
<evidence type="ECO:0000256" key="7">
    <source>
        <dbReference type="HAMAP-Rule" id="MF_00069"/>
    </source>
</evidence>
<dbReference type="KEGG" id="drm:Dred_2938"/>
<dbReference type="InterPro" id="IPR011254">
    <property type="entry name" value="Prismane-like_sf"/>
</dbReference>